<dbReference type="GO" id="GO:0016874">
    <property type="term" value="F:ligase activity"/>
    <property type="evidence" value="ECO:0007669"/>
    <property type="project" value="UniProtKB-KW"/>
</dbReference>
<organism evidence="7 8">
    <name type="scientific">Mesonia sediminis</name>
    <dbReference type="NCBI Taxonomy" id="1703946"/>
    <lineage>
        <taxon>Bacteria</taxon>
        <taxon>Pseudomonadati</taxon>
        <taxon>Bacteroidota</taxon>
        <taxon>Flavobacteriia</taxon>
        <taxon>Flavobacteriales</taxon>
        <taxon>Flavobacteriaceae</taxon>
        <taxon>Mesonia</taxon>
    </lineage>
</organism>
<feature type="transmembrane region" description="Helical" evidence="5">
    <location>
        <begin position="84"/>
        <end position="102"/>
    </location>
</feature>
<dbReference type="RefSeq" id="WP_379048341.1">
    <property type="nucleotide sequence ID" value="NZ_JBHULZ010000041.1"/>
</dbReference>
<evidence type="ECO:0000259" key="6">
    <source>
        <dbReference type="Pfam" id="PF04932"/>
    </source>
</evidence>
<reference evidence="8" key="1">
    <citation type="journal article" date="2019" name="Int. J. Syst. Evol. Microbiol.">
        <title>The Global Catalogue of Microorganisms (GCM) 10K type strain sequencing project: providing services to taxonomists for standard genome sequencing and annotation.</title>
        <authorList>
            <consortium name="The Broad Institute Genomics Platform"/>
            <consortium name="The Broad Institute Genome Sequencing Center for Infectious Disease"/>
            <person name="Wu L."/>
            <person name="Ma J."/>
        </authorList>
    </citation>
    <scope>NUCLEOTIDE SEQUENCE [LARGE SCALE GENOMIC DNA]</scope>
    <source>
        <strain evidence="8">KCTC 42255</strain>
    </source>
</reference>
<protein>
    <submittedName>
        <fullName evidence="7">O-antigen ligase family protein</fullName>
    </submittedName>
</protein>
<dbReference type="PANTHER" id="PTHR37422">
    <property type="entry name" value="TEICHURONIC ACID BIOSYNTHESIS PROTEIN TUAE"/>
    <property type="match status" value="1"/>
</dbReference>
<evidence type="ECO:0000256" key="3">
    <source>
        <dbReference type="ARBA" id="ARBA00022989"/>
    </source>
</evidence>
<feature type="transmembrane region" description="Helical" evidence="5">
    <location>
        <begin position="207"/>
        <end position="228"/>
    </location>
</feature>
<feature type="transmembrane region" description="Helical" evidence="5">
    <location>
        <begin position="139"/>
        <end position="156"/>
    </location>
</feature>
<evidence type="ECO:0000256" key="5">
    <source>
        <dbReference type="SAM" id="Phobius"/>
    </source>
</evidence>
<dbReference type="Pfam" id="PF04932">
    <property type="entry name" value="Wzy_C"/>
    <property type="match status" value="1"/>
</dbReference>
<feature type="transmembrane region" description="Helical" evidence="5">
    <location>
        <begin position="168"/>
        <end position="187"/>
    </location>
</feature>
<evidence type="ECO:0000313" key="8">
    <source>
        <dbReference type="Proteomes" id="UP001597357"/>
    </source>
</evidence>
<accession>A0ABW5SFY6</accession>
<feature type="transmembrane region" description="Helical" evidence="5">
    <location>
        <begin position="109"/>
        <end position="127"/>
    </location>
</feature>
<dbReference type="EMBL" id="JBHULZ010000041">
    <property type="protein sequence ID" value="MFD2698589.1"/>
    <property type="molecule type" value="Genomic_DNA"/>
</dbReference>
<feature type="transmembrane region" description="Helical" evidence="5">
    <location>
        <begin position="235"/>
        <end position="252"/>
    </location>
</feature>
<evidence type="ECO:0000313" key="7">
    <source>
        <dbReference type="EMBL" id="MFD2698589.1"/>
    </source>
</evidence>
<evidence type="ECO:0000256" key="1">
    <source>
        <dbReference type="ARBA" id="ARBA00004141"/>
    </source>
</evidence>
<evidence type="ECO:0000256" key="2">
    <source>
        <dbReference type="ARBA" id="ARBA00022692"/>
    </source>
</evidence>
<comment type="subcellular location">
    <subcellularLocation>
        <location evidence="1">Membrane</location>
        <topology evidence="1">Multi-pass membrane protein</topology>
    </subcellularLocation>
</comment>
<keyword evidence="2 5" id="KW-0812">Transmembrane</keyword>
<dbReference type="Proteomes" id="UP001597357">
    <property type="component" value="Unassembled WGS sequence"/>
</dbReference>
<feature type="transmembrane region" description="Helical" evidence="5">
    <location>
        <begin position="258"/>
        <end position="275"/>
    </location>
</feature>
<feature type="domain" description="O-antigen ligase-related" evidence="6">
    <location>
        <begin position="243"/>
        <end position="390"/>
    </location>
</feature>
<evidence type="ECO:0000256" key="4">
    <source>
        <dbReference type="ARBA" id="ARBA00023136"/>
    </source>
</evidence>
<proteinExistence type="predicted"/>
<keyword evidence="3 5" id="KW-1133">Transmembrane helix</keyword>
<feature type="transmembrane region" description="Helical" evidence="5">
    <location>
        <begin position="287"/>
        <end position="305"/>
    </location>
</feature>
<keyword evidence="4 5" id="KW-0472">Membrane</keyword>
<keyword evidence="7" id="KW-0436">Ligase</keyword>
<comment type="caution">
    <text evidence="7">The sequence shown here is derived from an EMBL/GenBank/DDBJ whole genome shotgun (WGS) entry which is preliminary data.</text>
</comment>
<feature type="transmembrane region" description="Helical" evidence="5">
    <location>
        <begin position="382"/>
        <end position="399"/>
    </location>
</feature>
<dbReference type="PANTHER" id="PTHR37422:SF17">
    <property type="entry name" value="O-ANTIGEN LIGASE"/>
    <property type="match status" value="1"/>
</dbReference>
<feature type="transmembrane region" description="Helical" evidence="5">
    <location>
        <begin position="428"/>
        <end position="445"/>
    </location>
</feature>
<dbReference type="InterPro" id="IPR051533">
    <property type="entry name" value="WaaL-like"/>
</dbReference>
<name>A0ABW5SFY6_9FLAO</name>
<feature type="transmembrane region" description="Helical" evidence="5">
    <location>
        <begin position="21"/>
        <end position="47"/>
    </location>
</feature>
<sequence length="462" mass="51439">MKLKPKNINRIKPLAAVLGHVGLGILASVYRPAMGLYLVVVFAYFIYRFLTKPDKEKEILVASAYMAGAEVFFRMTKAMFFYETGKYAVILFLLFGMFYTGFKRKAYPYVLYILLLLPGVILALEYYSDDLFLFRKNVLFNLSGPLCLMASALYCYGRRISFTVFLQLLDAMLYPIIAMTVYIYLYAPDIQSVVTGTASNAATSGGFGPNQVSTVLGLGVFILFTRLLLPYKNKLVQWVMLFFLIAMAHRALLTFSRGGVYVAILMASVFVFFFFQKVNVLHKAKLIFKIGVSLLVTLGIWGLAVSQTGGLLENRYANENAAGVSKDDVTTGRWDLFLAEIQAFIDHPFLGGGVGSSKVYHEAELGEAAASHNEISRIIGEHGLLGIIALCILLGAPLIRKLQGQRNLYFYPFLIFAFLTMAHSSMRIALPGFIYGLALLHLTYGKKKTGSPVPRQSLAKTW</sequence>
<dbReference type="InterPro" id="IPR007016">
    <property type="entry name" value="O-antigen_ligase-rel_domated"/>
</dbReference>
<gene>
    <name evidence="7" type="ORF">ACFSQ0_11350</name>
</gene>
<feature type="transmembrane region" description="Helical" evidence="5">
    <location>
        <begin position="406"/>
        <end position="422"/>
    </location>
</feature>
<keyword evidence="8" id="KW-1185">Reference proteome</keyword>